<accession>A0A9W6L601</accession>
<dbReference type="PANTHER" id="PTHR42879">
    <property type="entry name" value="3-OXOACYL-(ACYL-CARRIER-PROTEIN) REDUCTASE"/>
    <property type="match status" value="1"/>
</dbReference>
<proteinExistence type="inferred from homology"/>
<organism evidence="3 4">
    <name type="scientific">Pseudonocardia halophobica</name>
    <dbReference type="NCBI Taxonomy" id="29401"/>
    <lineage>
        <taxon>Bacteria</taxon>
        <taxon>Bacillati</taxon>
        <taxon>Actinomycetota</taxon>
        <taxon>Actinomycetes</taxon>
        <taxon>Pseudonocardiales</taxon>
        <taxon>Pseudonocardiaceae</taxon>
        <taxon>Pseudonocardia</taxon>
    </lineage>
</organism>
<reference evidence="3" key="2">
    <citation type="submission" date="2023-01" db="EMBL/GenBank/DDBJ databases">
        <authorList>
            <person name="Sun Q."/>
            <person name="Evtushenko L."/>
        </authorList>
    </citation>
    <scope>NUCLEOTIDE SEQUENCE</scope>
    <source>
        <strain evidence="3">VKM Ac-1069</strain>
    </source>
</reference>
<reference evidence="3" key="1">
    <citation type="journal article" date="2014" name="Int. J. Syst. Evol. Microbiol.">
        <title>Complete genome sequence of Corynebacterium casei LMG S-19264T (=DSM 44701T), isolated from a smear-ripened cheese.</title>
        <authorList>
            <consortium name="US DOE Joint Genome Institute (JGI-PGF)"/>
            <person name="Walter F."/>
            <person name="Albersmeier A."/>
            <person name="Kalinowski J."/>
            <person name="Ruckert C."/>
        </authorList>
    </citation>
    <scope>NUCLEOTIDE SEQUENCE</scope>
    <source>
        <strain evidence="3">VKM Ac-1069</strain>
    </source>
</reference>
<name>A0A9W6L601_9PSEU</name>
<dbReference type="EMBL" id="BSFQ01000026">
    <property type="protein sequence ID" value="GLL13883.1"/>
    <property type="molecule type" value="Genomic_DNA"/>
</dbReference>
<keyword evidence="4" id="KW-1185">Reference proteome</keyword>
<dbReference type="PANTHER" id="PTHR42879:SF6">
    <property type="entry name" value="NADPH-DEPENDENT REDUCTASE BACG"/>
    <property type="match status" value="1"/>
</dbReference>
<dbReference type="Proteomes" id="UP001143463">
    <property type="component" value="Unassembled WGS sequence"/>
</dbReference>
<dbReference type="InterPro" id="IPR036291">
    <property type="entry name" value="NAD(P)-bd_dom_sf"/>
</dbReference>
<comment type="similarity">
    <text evidence="1">Belongs to the short-chain dehydrogenases/reductases (SDR) family.</text>
</comment>
<evidence type="ECO:0000313" key="4">
    <source>
        <dbReference type="Proteomes" id="UP001143463"/>
    </source>
</evidence>
<protein>
    <recommendedName>
        <fullName evidence="5">Short subunit dehydrogenase</fullName>
    </recommendedName>
</protein>
<feature type="region of interest" description="Disordered" evidence="2">
    <location>
        <begin position="145"/>
        <end position="181"/>
    </location>
</feature>
<gene>
    <name evidence="3" type="ORF">GCM10017577_50280</name>
</gene>
<dbReference type="Gene3D" id="3.40.50.720">
    <property type="entry name" value="NAD(P)-binding Rossmann-like Domain"/>
    <property type="match status" value="1"/>
</dbReference>
<dbReference type="SUPFAM" id="SSF51735">
    <property type="entry name" value="NAD(P)-binding Rossmann-fold domains"/>
    <property type="match status" value="1"/>
</dbReference>
<dbReference type="Pfam" id="PF00106">
    <property type="entry name" value="adh_short"/>
    <property type="match status" value="1"/>
</dbReference>
<dbReference type="InterPro" id="IPR002347">
    <property type="entry name" value="SDR_fam"/>
</dbReference>
<dbReference type="InterPro" id="IPR050259">
    <property type="entry name" value="SDR"/>
</dbReference>
<evidence type="ECO:0000256" key="2">
    <source>
        <dbReference type="SAM" id="MobiDB-lite"/>
    </source>
</evidence>
<comment type="caution">
    <text evidence="3">The sequence shown here is derived from an EMBL/GenBank/DDBJ whole genome shotgun (WGS) entry which is preliminary data.</text>
</comment>
<evidence type="ECO:0000256" key="1">
    <source>
        <dbReference type="ARBA" id="ARBA00006484"/>
    </source>
</evidence>
<evidence type="ECO:0000313" key="3">
    <source>
        <dbReference type="EMBL" id="GLL13883.1"/>
    </source>
</evidence>
<evidence type="ECO:0008006" key="5">
    <source>
        <dbReference type="Google" id="ProtNLM"/>
    </source>
</evidence>
<sequence>MDLGIEGKRAAVAAGTAGLGYASAAALVAEGARVTLCGSDAGRAEAAARALGGGTEWLVADLSGPEGAEEFVRRAGEPDILVVNGPGPAPGTALSASLADYRAGVDRSLLAVIAMCQAAVPGMRAQGWGRIVAITSLAVRQPYPNLAPSNAARPGPPASCARWPARSRRTASRSTPSCPACTRPRVCAASTAKVTPRRWTRL</sequence>
<dbReference type="AlphaFoldDB" id="A0A9W6L601"/>